<dbReference type="KEGG" id="hoh:Hoch_3262"/>
<dbReference type="InterPro" id="IPR036465">
    <property type="entry name" value="vWFA_dom_sf"/>
</dbReference>
<dbReference type="SMART" id="SM00327">
    <property type="entry name" value="VWA"/>
    <property type="match status" value="1"/>
</dbReference>
<dbReference type="eggNOG" id="COG1721">
    <property type="taxonomic scope" value="Bacteria"/>
</dbReference>
<organism evidence="2 3">
    <name type="scientific">Haliangium ochraceum (strain DSM 14365 / JCM 11303 / SMP-2)</name>
    <dbReference type="NCBI Taxonomy" id="502025"/>
    <lineage>
        <taxon>Bacteria</taxon>
        <taxon>Pseudomonadati</taxon>
        <taxon>Myxococcota</taxon>
        <taxon>Polyangia</taxon>
        <taxon>Haliangiales</taxon>
        <taxon>Kofleriaceae</taxon>
        <taxon>Haliangium</taxon>
    </lineage>
</organism>
<dbReference type="HOGENOM" id="CLU_054927_3_1_7"/>
<dbReference type="PANTHER" id="PTHR33608:SF7">
    <property type="entry name" value="DUF58 DOMAIN-CONTAINING PROTEIN"/>
    <property type="match status" value="1"/>
</dbReference>
<keyword evidence="3" id="KW-1185">Reference proteome</keyword>
<protein>
    <submittedName>
        <fullName evidence="2">von Willebrand factor type A</fullName>
    </submittedName>
</protein>
<dbReference type="EMBL" id="CP001804">
    <property type="protein sequence ID" value="ACY15764.1"/>
    <property type="molecule type" value="Genomic_DNA"/>
</dbReference>
<gene>
    <name evidence="2" type="ordered locus">Hoch_3262</name>
</gene>
<dbReference type="Gene3D" id="3.40.50.410">
    <property type="entry name" value="von Willebrand factor, type A domain"/>
    <property type="match status" value="1"/>
</dbReference>
<evidence type="ECO:0000313" key="3">
    <source>
        <dbReference type="Proteomes" id="UP000001880"/>
    </source>
</evidence>
<dbReference type="STRING" id="502025.Hoch_3262"/>
<dbReference type="Pfam" id="PF01882">
    <property type="entry name" value="DUF58"/>
    <property type="match status" value="1"/>
</dbReference>
<dbReference type="InterPro" id="IPR002035">
    <property type="entry name" value="VWF_A"/>
</dbReference>
<accession>D0LTS0</accession>
<evidence type="ECO:0000313" key="2">
    <source>
        <dbReference type="EMBL" id="ACY15764.1"/>
    </source>
</evidence>
<feature type="domain" description="VWFA" evidence="1">
    <location>
        <begin position="93"/>
        <end position="265"/>
    </location>
</feature>
<dbReference type="PANTHER" id="PTHR33608">
    <property type="entry name" value="BLL2464 PROTEIN"/>
    <property type="match status" value="1"/>
</dbReference>
<dbReference type="CDD" id="cd00198">
    <property type="entry name" value="vWFA"/>
    <property type="match status" value="1"/>
</dbReference>
<name>D0LTS0_HALO1</name>
<dbReference type="RefSeq" id="WP_012828364.1">
    <property type="nucleotide sequence ID" value="NC_013440.1"/>
</dbReference>
<dbReference type="InterPro" id="IPR002881">
    <property type="entry name" value="DUF58"/>
</dbReference>
<dbReference type="OrthoDB" id="9776116at2"/>
<reference evidence="2 3" key="1">
    <citation type="journal article" date="2010" name="Stand. Genomic Sci.">
        <title>Complete genome sequence of Haliangium ochraceum type strain (SMP-2).</title>
        <authorList>
            <consortium name="US DOE Joint Genome Institute (JGI-PGF)"/>
            <person name="Ivanova N."/>
            <person name="Daum C."/>
            <person name="Lang E."/>
            <person name="Abt B."/>
            <person name="Kopitz M."/>
            <person name="Saunders E."/>
            <person name="Lapidus A."/>
            <person name="Lucas S."/>
            <person name="Glavina Del Rio T."/>
            <person name="Nolan M."/>
            <person name="Tice H."/>
            <person name="Copeland A."/>
            <person name="Cheng J.F."/>
            <person name="Chen F."/>
            <person name="Bruce D."/>
            <person name="Goodwin L."/>
            <person name="Pitluck S."/>
            <person name="Mavromatis K."/>
            <person name="Pati A."/>
            <person name="Mikhailova N."/>
            <person name="Chen A."/>
            <person name="Palaniappan K."/>
            <person name="Land M."/>
            <person name="Hauser L."/>
            <person name="Chang Y.J."/>
            <person name="Jeffries C.D."/>
            <person name="Detter J.C."/>
            <person name="Brettin T."/>
            <person name="Rohde M."/>
            <person name="Goker M."/>
            <person name="Bristow J."/>
            <person name="Markowitz V."/>
            <person name="Eisen J.A."/>
            <person name="Hugenholtz P."/>
            <person name="Kyrpides N.C."/>
            <person name="Klenk H.P."/>
        </authorList>
    </citation>
    <scope>NUCLEOTIDE SEQUENCE [LARGE SCALE GENOMIC DNA]</scope>
    <source>
        <strain evidence="3">DSM 14365 / CIP 107738 / JCM 11303 / AJ 13395 / SMP-2</strain>
    </source>
</reference>
<dbReference type="AlphaFoldDB" id="D0LTS0"/>
<evidence type="ECO:0000259" key="1">
    <source>
        <dbReference type="SMART" id="SM00327"/>
    </source>
</evidence>
<dbReference type="Proteomes" id="UP000001880">
    <property type="component" value="Chromosome"/>
</dbReference>
<proteinExistence type="predicted"/>
<dbReference type="SUPFAM" id="SSF53300">
    <property type="entry name" value="vWA-like"/>
    <property type="match status" value="1"/>
</dbReference>
<sequence length="306" mass="35345">MPPSSSTSARESRERDKLFDEAFLKKLEYLHVVSRKIFTGGQRAERRMRKVGSGIEFADHRRYTWGDDFRYIDWNVYGRVDKLLLRLFEEEEDLYIYILLDASRSMTIGAPPKLHYAMQVAAALAYVGLANLDRVALLPFSEGLHGRLPPARGKNRIFKVFEFLRGVEVGGDTDLAACVRKFVHQNKRRGLVVLLSDFYDPRGFEEALNTLRYNKYEPFVLQIYDQKEAHPSLHGDLSLVDCETGEVKEVTISRSLLEAYEREHEKFCGELREFCTARALPYFRTHTGVAFDELILTIFRSGGFLR</sequence>